<keyword evidence="1" id="KW-0812">Transmembrane</keyword>
<organism evidence="2 3">
    <name type="scientific">Streptomyces turgidiscabies (strain Car8)</name>
    <dbReference type="NCBI Taxonomy" id="698760"/>
    <lineage>
        <taxon>Bacteria</taxon>
        <taxon>Bacillati</taxon>
        <taxon>Actinomycetota</taxon>
        <taxon>Actinomycetes</taxon>
        <taxon>Kitasatosporales</taxon>
        <taxon>Streptomycetaceae</taxon>
        <taxon>Streptomyces</taxon>
    </lineage>
</organism>
<gene>
    <name evidence="2" type="ORF">STRTUCAR8_03934</name>
</gene>
<name>L7FCT5_STRT8</name>
<evidence type="ECO:0000256" key="1">
    <source>
        <dbReference type="SAM" id="Phobius"/>
    </source>
</evidence>
<reference evidence="2 3" key="1">
    <citation type="journal article" date="2011" name="Plasmid">
        <title>Streptomyces turgidiscabies Car8 contains a modular pathogenicity island that shares virulence genes with other actinobacterial plant pathogens.</title>
        <authorList>
            <person name="Huguet-Tapia J.C."/>
            <person name="Badger J.H."/>
            <person name="Loria R."/>
            <person name="Pettis G.S."/>
        </authorList>
    </citation>
    <scope>NUCLEOTIDE SEQUENCE [LARGE SCALE GENOMIC DNA]</scope>
    <source>
        <strain evidence="2 3">Car8</strain>
    </source>
</reference>
<protein>
    <submittedName>
        <fullName evidence="2">Uncharacterized protein</fullName>
    </submittedName>
</protein>
<dbReference type="Proteomes" id="UP000010931">
    <property type="component" value="Unassembled WGS sequence"/>
</dbReference>
<evidence type="ECO:0000313" key="3">
    <source>
        <dbReference type="Proteomes" id="UP000010931"/>
    </source>
</evidence>
<sequence>MSVLLQVLHDGVTLGGGASVLYTSTVAATAVTSVAARSSDRRRDARETLKVLLGRRPSR</sequence>
<proteinExistence type="predicted"/>
<keyword evidence="3" id="KW-1185">Reference proteome</keyword>
<accession>L7FCT5</accession>
<feature type="transmembrane region" description="Helical" evidence="1">
    <location>
        <begin position="12"/>
        <end position="36"/>
    </location>
</feature>
<dbReference type="EMBL" id="AEJB01000196">
    <property type="protein sequence ID" value="ELP68866.1"/>
    <property type="molecule type" value="Genomic_DNA"/>
</dbReference>
<keyword evidence="1" id="KW-1133">Transmembrane helix</keyword>
<keyword evidence="1" id="KW-0472">Membrane</keyword>
<comment type="caution">
    <text evidence="2">The sequence shown here is derived from an EMBL/GenBank/DDBJ whole genome shotgun (WGS) entry which is preliminary data.</text>
</comment>
<dbReference type="AlphaFoldDB" id="L7FCT5"/>
<evidence type="ECO:0000313" key="2">
    <source>
        <dbReference type="EMBL" id="ELP68866.1"/>
    </source>
</evidence>